<reference evidence="2 3" key="1">
    <citation type="journal article" date="2009" name="Science">
        <title>Green evolution and dynamic adaptations revealed by genomes of the marine picoeukaryotes Micromonas.</title>
        <authorList>
            <person name="Worden A.Z."/>
            <person name="Lee J.H."/>
            <person name="Mock T."/>
            <person name="Rouze P."/>
            <person name="Simmons M.P."/>
            <person name="Aerts A.L."/>
            <person name="Allen A.E."/>
            <person name="Cuvelier M.L."/>
            <person name="Derelle E."/>
            <person name="Everett M.V."/>
            <person name="Foulon E."/>
            <person name="Grimwood J."/>
            <person name="Gundlach H."/>
            <person name="Henrissat B."/>
            <person name="Napoli C."/>
            <person name="McDonald S.M."/>
            <person name="Parker M.S."/>
            <person name="Rombauts S."/>
            <person name="Salamov A."/>
            <person name="Von Dassow P."/>
            <person name="Badger J.H."/>
            <person name="Coutinho P.M."/>
            <person name="Demir E."/>
            <person name="Dubchak I."/>
            <person name="Gentemann C."/>
            <person name="Eikrem W."/>
            <person name="Gready J.E."/>
            <person name="John U."/>
            <person name="Lanier W."/>
            <person name="Lindquist E.A."/>
            <person name="Lucas S."/>
            <person name="Mayer K.F."/>
            <person name="Moreau H."/>
            <person name="Not F."/>
            <person name="Otillar R."/>
            <person name="Panaud O."/>
            <person name="Pangilinan J."/>
            <person name="Paulsen I."/>
            <person name="Piegu B."/>
            <person name="Poliakov A."/>
            <person name="Robbens S."/>
            <person name="Schmutz J."/>
            <person name="Toulza E."/>
            <person name="Wyss T."/>
            <person name="Zelensky A."/>
            <person name="Zhou K."/>
            <person name="Armbrust E.V."/>
            <person name="Bhattacharya D."/>
            <person name="Goodenough U.W."/>
            <person name="Van de Peer Y."/>
            <person name="Grigoriev I.V."/>
        </authorList>
    </citation>
    <scope>NUCLEOTIDE SEQUENCE [LARGE SCALE GENOMIC DNA]</scope>
    <source>
        <strain evidence="2 3">CCMP1545</strain>
    </source>
</reference>
<dbReference type="RefSeq" id="XP_003058872.1">
    <property type="nucleotide sequence ID" value="XM_003058826.1"/>
</dbReference>
<organism evidence="3">
    <name type="scientific">Micromonas pusilla (strain CCMP1545)</name>
    <name type="common">Picoplanktonic green alga</name>
    <dbReference type="NCBI Taxonomy" id="564608"/>
    <lineage>
        <taxon>Eukaryota</taxon>
        <taxon>Viridiplantae</taxon>
        <taxon>Chlorophyta</taxon>
        <taxon>Mamiellophyceae</taxon>
        <taxon>Mamiellales</taxon>
        <taxon>Mamiellaceae</taxon>
        <taxon>Micromonas</taxon>
    </lineage>
</organism>
<dbReference type="OrthoDB" id="10261153at2759"/>
<dbReference type="Proteomes" id="UP000001876">
    <property type="component" value="Unassembled WGS sequence"/>
</dbReference>
<proteinExistence type="predicted"/>
<evidence type="ECO:0000313" key="2">
    <source>
        <dbReference type="EMBL" id="EEH57327.1"/>
    </source>
</evidence>
<dbReference type="GO" id="GO:0004497">
    <property type="term" value="F:monooxygenase activity"/>
    <property type="evidence" value="ECO:0007669"/>
    <property type="project" value="UniProtKB-KW"/>
</dbReference>
<gene>
    <name evidence="2" type="ORF">MICPUCDRAFT_58091</name>
</gene>
<protein>
    <submittedName>
        <fullName evidence="2">Antibiotic biosynthesis monooxygenase</fullName>
    </submittedName>
</protein>
<dbReference type="InterPro" id="IPR050744">
    <property type="entry name" value="AI-2_Isomerase_LsrG"/>
</dbReference>
<keyword evidence="2" id="KW-0560">Oxidoreductase</keyword>
<evidence type="ECO:0000313" key="3">
    <source>
        <dbReference type="Proteomes" id="UP000001876"/>
    </source>
</evidence>
<dbReference type="InterPro" id="IPR011008">
    <property type="entry name" value="Dimeric_a/b-barrel"/>
</dbReference>
<evidence type="ECO:0000259" key="1">
    <source>
        <dbReference type="PROSITE" id="PS51725"/>
    </source>
</evidence>
<keyword evidence="2" id="KW-0503">Monooxygenase</keyword>
<sequence length="139" mass="15597">MSLPFKHHGLKGEIVITVKVKVAWGRVAEFLRVMREDALESRKEPGCVCFHVSALEGEREFMFYEVYKNEAAVTKHKETPHYAKWDAFRKSRDKEGVVAIESEEKVIATGVYIDAVPVLGPLVGRPCNGPLDAPGLMKK</sequence>
<accession>C1MTJ1</accession>
<keyword evidence="3" id="KW-1185">Reference proteome</keyword>
<dbReference type="GeneID" id="9683938"/>
<dbReference type="Gene3D" id="3.30.70.100">
    <property type="match status" value="1"/>
</dbReference>
<dbReference type="PROSITE" id="PS51725">
    <property type="entry name" value="ABM"/>
    <property type="match status" value="1"/>
</dbReference>
<dbReference type="EMBL" id="GG663739">
    <property type="protein sequence ID" value="EEH57327.1"/>
    <property type="molecule type" value="Genomic_DNA"/>
</dbReference>
<dbReference type="KEGG" id="mpp:MICPUCDRAFT_58091"/>
<feature type="domain" description="ABM" evidence="1">
    <location>
        <begin position="14"/>
        <end position="107"/>
    </location>
</feature>
<dbReference type="GO" id="GO:0005829">
    <property type="term" value="C:cytosol"/>
    <property type="evidence" value="ECO:0007669"/>
    <property type="project" value="TreeGrafter"/>
</dbReference>
<name>C1MTJ1_MICPC</name>
<dbReference type="SUPFAM" id="SSF54909">
    <property type="entry name" value="Dimeric alpha+beta barrel"/>
    <property type="match status" value="1"/>
</dbReference>
<dbReference type="AlphaFoldDB" id="C1MTJ1"/>
<dbReference type="Pfam" id="PF03992">
    <property type="entry name" value="ABM"/>
    <property type="match status" value="1"/>
</dbReference>
<dbReference type="PANTHER" id="PTHR33336">
    <property type="entry name" value="QUINOL MONOOXYGENASE YGIN-RELATED"/>
    <property type="match status" value="1"/>
</dbReference>
<dbReference type="PANTHER" id="PTHR33336:SF1">
    <property type="entry name" value="(4S)-4-HYDROXY-5-PHOSPHONOOXYPENTANE-2,3-DIONE ISOMERASE"/>
    <property type="match status" value="1"/>
</dbReference>
<dbReference type="InterPro" id="IPR007138">
    <property type="entry name" value="ABM_dom"/>
</dbReference>